<evidence type="ECO:0000313" key="4">
    <source>
        <dbReference type="Proteomes" id="UP000434223"/>
    </source>
</evidence>
<dbReference type="Proteomes" id="UP000261257">
    <property type="component" value="Unassembled WGS sequence"/>
</dbReference>
<dbReference type="OrthoDB" id="1890761at2"/>
<reference evidence="2 3" key="1">
    <citation type="submission" date="2018-08" db="EMBL/GenBank/DDBJ databases">
        <title>A genome reference for cultivated species of the human gut microbiota.</title>
        <authorList>
            <person name="Zou Y."/>
            <person name="Xue W."/>
            <person name="Luo G."/>
        </authorList>
    </citation>
    <scope>NUCLEOTIDE SEQUENCE [LARGE SCALE GENOMIC DNA]</scope>
    <source>
        <strain evidence="2 3">TF05-11AC</strain>
    </source>
</reference>
<sequence length="348" mass="40356">MLSRLPGGSTYKESVVKSLKREGLIRTFYRDHLRTYRLTAKAKAQLMAEQPDRFAFYLEGNSDTNLLKGEITRRLRLYQIAAVYVNMKLADIRIFRDLKPEVFSPSGSPVCHIEEPAFYSSREVKDLGMEAAKIRGSRMAGVLLAPSGIFPVYNSGSSLTRWENRSELRVKALLQMELCQRRLHRQYQMDDVRALLFGDSMELAYELLVGGREKKQNYFILDGNYEHFYYLTNNQHGETLLRLLCNPSMTAELNRILAQGFREQIPDWHIENDAIDRNGEPVLFGYFFDLPRIARFNAALGLQDKGGTLVCFDFQYDVLHRYCTPSICFQTIDFTKFNRRFFPSENIN</sequence>
<evidence type="ECO:0000313" key="3">
    <source>
        <dbReference type="Proteomes" id="UP000261257"/>
    </source>
</evidence>
<proteinExistence type="predicted"/>
<reference evidence="1 4" key="2">
    <citation type="submission" date="2019-09" db="EMBL/GenBank/DDBJ databases">
        <title>Draft genome sequencing of Hungatella hathewayi 123Y-2.</title>
        <authorList>
            <person name="Lv Q."/>
            <person name="Li S."/>
        </authorList>
    </citation>
    <scope>NUCLEOTIDE SEQUENCE [LARGE SCALE GENOMIC DNA]</scope>
    <source>
        <strain evidence="1 4">123Y-2</strain>
    </source>
</reference>
<accession>A0A3E4TMI8</accession>
<dbReference type="EMBL" id="WNME01000014">
    <property type="protein sequence ID" value="MUB65337.1"/>
    <property type="molecule type" value="Genomic_DNA"/>
</dbReference>
<evidence type="ECO:0000313" key="2">
    <source>
        <dbReference type="EMBL" id="RGL92295.1"/>
    </source>
</evidence>
<dbReference type="Proteomes" id="UP000434223">
    <property type="component" value="Unassembled WGS sequence"/>
</dbReference>
<protein>
    <submittedName>
        <fullName evidence="2">Uncharacterized protein</fullName>
    </submittedName>
</protein>
<organism evidence="2 3">
    <name type="scientific">Hungatella hathewayi</name>
    <dbReference type="NCBI Taxonomy" id="154046"/>
    <lineage>
        <taxon>Bacteria</taxon>
        <taxon>Bacillati</taxon>
        <taxon>Bacillota</taxon>
        <taxon>Clostridia</taxon>
        <taxon>Lachnospirales</taxon>
        <taxon>Lachnospiraceae</taxon>
        <taxon>Hungatella</taxon>
    </lineage>
</organism>
<dbReference type="AlphaFoldDB" id="A0A3E4TMI8"/>
<dbReference type="EMBL" id="QSSQ01000070">
    <property type="protein sequence ID" value="RGL92295.1"/>
    <property type="molecule type" value="Genomic_DNA"/>
</dbReference>
<evidence type="ECO:0000313" key="1">
    <source>
        <dbReference type="EMBL" id="MUB65337.1"/>
    </source>
</evidence>
<gene>
    <name evidence="2" type="ORF">DXC39_32310</name>
    <name evidence="1" type="ORF">GNE07_20150</name>
</gene>
<comment type="caution">
    <text evidence="2">The sequence shown here is derived from an EMBL/GenBank/DDBJ whole genome shotgun (WGS) entry which is preliminary data.</text>
</comment>
<name>A0A3E4TMI8_9FIRM</name>